<dbReference type="InterPro" id="IPR012319">
    <property type="entry name" value="FPG_cat"/>
</dbReference>
<evidence type="ECO:0000256" key="3">
    <source>
        <dbReference type="ARBA" id="ARBA00009409"/>
    </source>
</evidence>
<dbReference type="PANTHER" id="PTHR22993">
    <property type="entry name" value="FORMAMIDOPYRIMIDINE-DNA GLYCOSYLASE"/>
    <property type="match status" value="1"/>
</dbReference>
<dbReference type="OrthoDB" id="9800855at2"/>
<dbReference type="PROSITE" id="PS51066">
    <property type="entry name" value="ZF_FPG_2"/>
    <property type="match status" value="1"/>
</dbReference>
<evidence type="ECO:0000256" key="18">
    <source>
        <dbReference type="ARBA" id="ARBA00030638"/>
    </source>
</evidence>
<evidence type="ECO:0000256" key="14">
    <source>
        <dbReference type="ARBA" id="ARBA00023204"/>
    </source>
</evidence>
<dbReference type="eggNOG" id="COG0266">
    <property type="taxonomic scope" value="Bacteria"/>
</dbReference>
<dbReference type="InterPro" id="IPR010663">
    <property type="entry name" value="Znf_FPG/IleRS"/>
</dbReference>
<dbReference type="PROSITE" id="PS51068">
    <property type="entry name" value="FPG_CAT"/>
    <property type="match status" value="1"/>
</dbReference>
<dbReference type="HOGENOM" id="CLU_038423_1_2_7"/>
<evidence type="ECO:0000256" key="2">
    <source>
        <dbReference type="ARBA" id="ARBA00001947"/>
    </source>
</evidence>
<evidence type="ECO:0000256" key="11">
    <source>
        <dbReference type="ARBA" id="ARBA00022801"/>
    </source>
</evidence>
<evidence type="ECO:0000256" key="16">
    <source>
        <dbReference type="ARBA" id="ARBA00023268"/>
    </source>
</evidence>
<feature type="domain" description="Formamidopyrimidine-DNA glycosylase catalytic" evidence="22">
    <location>
        <begin position="2"/>
        <end position="132"/>
    </location>
</feature>
<keyword evidence="17" id="KW-0326">Glycosidase</keyword>
<dbReference type="InterPro" id="IPR035937">
    <property type="entry name" value="FPG_N"/>
</dbReference>
<feature type="domain" description="FPG-type" evidence="21">
    <location>
        <begin position="255"/>
        <end position="289"/>
    </location>
</feature>
<evidence type="ECO:0000256" key="10">
    <source>
        <dbReference type="ARBA" id="ARBA00022771"/>
    </source>
</evidence>
<dbReference type="NCBIfam" id="TIGR00577">
    <property type="entry name" value="fpg"/>
    <property type="match status" value="1"/>
</dbReference>
<keyword evidence="13" id="KW-0238">DNA-binding</keyword>
<dbReference type="SUPFAM" id="SSF81624">
    <property type="entry name" value="N-terminal domain of MutM-like DNA repair proteins"/>
    <property type="match status" value="1"/>
</dbReference>
<dbReference type="SMART" id="SM00898">
    <property type="entry name" value="Fapy_DNA_glyco"/>
    <property type="match status" value="1"/>
</dbReference>
<dbReference type="STRING" id="596152.DesU5LDRAFT_1333"/>
<dbReference type="SUPFAM" id="SSF57716">
    <property type="entry name" value="Glucocorticoid receptor-like (DNA-binding domain)"/>
    <property type="match status" value="1"/>
</dbReference>
<dbReference type="GO" id="GO:0140078">
    <property type="term" value="F:class I DNA-(apurinic or apyrimidinic site) endonuclease activity"/>
    <property type="evidence" value="ECO:0007669"/>
    <property type="project" value="UniProtKB-EC"/>
</dbReference>
<dbReference type="Gene3D" id="1.10.8.50">
    <property type="match status" value="1"/>
</dbReference>
<dbReference type="GO" id="GO:0008270">
    <property type="term" value="F:zinc ion binding"/>
    <property type="evidence" value="ECO:0007669"/>
    <property type="project" value="UniProtKB-KW"/>
</dbReference>
<evidence type="ECO:0000259" key="22">
    <source>
        <dbReference type="PROSITE" id="PS51068"/>
    </source>
</evidence>
<dbReference type="Gene3D" id="3.20.190.10">
    <property type="entry name" value="MutM-like, N-terminal"/>
    <property type="match status" value="1"/>
</dbReference>
<keyword evidence="14" id="KW-0234">DNA repair</keyword>
<keyword evidence="10 20" id="KW-0863">Zinc-finger</keyword>
<dbReference type="GO" id="GO:0034039">
    <property type="term" value="F:8-oxo-7,8-dihydroguanine DNA N-glycosylase activity"/>
    <property type="evidence" value="ECO:0007669"/>
    <property type="project" value="TreeGrafter"/>
</dbReference>
<dbReference type="InterPro" id="IPR015886">
    <property type="entry name" value="H2TH_FPG"/>
</dbReference>
<evidence type="ECO:0000256" key="9">
    <source>
        <dbReference type="ARBA" id="ARBA00022763"/>
    </source>
</evidence>
<evidence type="ECO:0000256" key="20">
    <source>
        <dbReference type="PROSITE-ProRule" id="PRU00391"/>
    </source>
</evidence>
<dbReference type="InterPro" id="IPR010979">
    <property type="entry name" value="Ribosomal_uS13-like_H2TH"/>
</dbReference>
<sequence length="289" mass="30618">MPELPEVETIARALAPGLVGRVVVGIEAPDRKVLATPKTRAAWAKAAAGRTITAVSRRAKLLLVHLGPGPASGSVPGGPGLDEDTLLFAFHLKMTGRFHIAPTDAPPPAYARLLVRLGDGQSLVFSDMRRFGTARLLTPQALSDWPFYATLGPEPWDMTPEAFEAALSRRTTRIKAVLLDQTVIAGIGNIYADESLFAAGIRPDAPAKSLSAGQRQKLLAAVQAVIARAIAAGGSTIRDYRTPDGVEGGFQHQFTVYGKAGEPCPGCRTVLVSTKVAGRTSTFCPRCQK</sequence>
<dbReference type="SMART" id="SM01232">
    <property type="entry name" value="H2TH"/>
    <property type="match status" value="1"/>
</dbReference>
<protein>
    <recommendedName>
        <fullName evidence="7">Formamidopyrimidine-DNA glycosylase</fullName>
        <ecNumber evidence="5">3.2.2.23</ecNumber>
        <ecNumber evidence="6">4.2.99.18</ecNumber>
    </recommendedName>
    <alternativeName>
        <fullName evidence="18">DNA-(apurinic or apyrimidinic site) lyase MutM</fullName>
    </alternativeName>
</protein>
<comment type="subunit">
    <text evidence="4">Monomer.</text>
</comment>
<dbReference type="AlphaFoldDB" id="I2PZS1"/>
<evidence type="ECO:0000256" key="19">
    <source>
        <dbReference type="ARBA" id="ARBA00044632"/>
    </source>
</evidence>
<reference evidence="23" key="1">
    <citation type="submission" date="2011-11" db="EMBL/GenBank/DDBJ databases">
        <title>Improved High-Quality Draft sequence of Desulfovibrio sp. U5L.</title>
        <authorList>
            <consortium name="US DOE Joint Genome Institute"/>
            <person name="Lucas S."/>
            <person name="Han J."/>
            <person name="Lapidus A."/>
            <person name="Cheng J.-F."/>
            <person name="Goodwin L."/>
            <person name="Pitluck S."/>
            <person name="Peters L."/>
            <person name="Ovchinnikova G."/>
            <person name="Held B."/>
            <person name="Detter J.C."/>
            <person name="Han C."/>
            <person name="Tapia R."/>
            <person name="Land M."/>
            <person name="Hauser L."/>
            <person name="Kyrpides N."/>
            <person name="Ivanova N."/>
            <person name="Pagani I."/>
            <person name="Gabster J."/>
            <person name="Walker C."/>
            <person name="Stolyar S."/>
            <person name="Stahl D."/>
            <person name="Arkin A."/>
            <person name="Dehal P."/>
            <person name="Hazen T."/>
            <person name="Woyke T."/>
        </authorList>
    </citation>
    <scope>NUCLEOTIDE SEQUENCE [LARGE SCALE GENOMIC DNA]</scope>
    <source>
        <strain evidence="23">U5L</strain>
    </source>
</reference>
<dbReference type="SUPFAM" id="SSF46946">
    <property type="entry name" value="S13-like H2TH domain"/>
    <property type="match status" value="1"/>
</dbReference>
<dbReference type="PANTHER" id="PTHR22993:SF9">
    <property type="entry name" value="FORMAMIDOPYRIMIDINE-DNA GLYCOSYLASE"/>
    <property type="match status" value="1"/>
</dbReference>
<dbReference type="EMBL" id="JH600068">
    <property type="protein sequence ID" value="EIG53027.1"/>
    <property type="molecule type" value="Genomic_DNA"/>
</dbReference>
<evidence type="ECO:0000259" key="21">
    <source>
        <dbReference type="PROSITE" id="PS51066"/>
    </source>
</evidence>
<dbReference type="NCBIfam" id="NF002211">
    <property type="entry name" value="PRK01103.1"/>
    <property type="match status" value="1"/>
</dbReference>
<evidence type="ECO:0000256" key="8">
    <source>
        <dbReference type="ARBA" id="ARBA00022723"/>
    </source>
</evidence>
<dbReference type="Pfam" id="PF06827">
    <property type="entry name" value="zf-FPG_IleRS"/>
    <property type="match status" value="1"/>
</dbReference>
<evidence type="ECO:0000256" key="13">
    <source>
        <dbReference type="ARBA" id="ARBA00023125"/>
    </source>
</evidence>
<evidence type="ECO:0000313" key="23">
    <source>
        <dbReference type="EMBL" id="EIG53027.1"/>
    </source>
</evidence>
<comment type="cofactor">
    <cofactor evidence="2">
        <name>Zn(2+)</name>
        <dbReference type="ChEBI" id="CHEBI:29105"/>
    </cofactor>
</comment>
<evidence type="ECO:0000256" key="15">
    <source>
        <dbReference type="ARBA" id="ARBA00023239"/>
    </source>
</evidence>
<dbReference type="InterPro" id="IPR020629">
    <property type="entry name" value="FPG_Glyclase"/>
</dbReference>
<keyword evidence="11" id="KW-0378">Hydrolase</keyword>
<keyword evidence="16" id="KW-0511">Multifunctional enzyme</keyword>
<keyword evidence="8" id="KW-0479">Metal-binding</keyword>
<evidence type="ECO:0000256" key="4">
    <source>
        <dbReference type="ARBA" id="ARBA00011245"/>
    </source>
</evidence>
<evidence type="ECO:0000256" key="12">
    <source>
        <dbReference type="ARBA" id="ARBA00022833"/>
    </source>
</evidence>
<evidence type="ECO:0000256" key="5">
    <source>
        <dbReference type="ARBA" id="ARBA00012024"/>
    </source>
</evidence>
<evidence type="ECO:0000256" key="1">
    <source>
        <dbReference type="ARBA" id="ARBA00001668"/>
    </source>
</evidence>
<dbReference type="FunFam" id="1.10.8.50:FF:000003">
    <property type="entry name" value="Formamidopyrimidine-DNA glycosylase"/>
    <property type="match status" value="1"/>
</dbReference>
<keyword evidence="9" id="KW-0227">DNA damage</keyword>
<name>I2PZS1_9BACT</name>
<evidence type="ECO:0000256" key="7">
    <source>
        <dbReference type="ARBA" id="ARBA00016240"/>
    </source>
</evidence>
<keyword evidence="15" id="KW-0456">Lyase</keyword>
<accession>I2PZS1</accession>
<evidence type="ECO:0000256" key="6">
    <source>
        <dbReference type="ARBA" id="ARBA00012720"/>
    </source>
</evidence>
<comment type="catalytic activity">
    <reaction evidence="1">
        <text>Hydrolysis of DNA containing ring-opened 7-methylguanine residues, releasing 2,6-diamino-4-hydroxy-5-(N-methyl)formamidopyrimidine.</text>
        <dbReference type="EC" id="3.2.2.23"/>
    </reaction>
</comment>
<proteinExistence type="inferred from homology"/>
<organism evidence="23">
    <name type="scientific">Desulfovibrio sp. U5L</name>
    <dbReference type="NCBI Taxonomy" id="596152"/>
    <lineage>
        <taxon>Bacteria</taxon>
        <taxon>Pseudomonadati</taxon>
        <taxon>Thermodesulfobacteriota</taxon>
        <taxon>Desulfovibrionia</taxon>
        <taxon>Desulfovibrionales</taxon>
        <taxon>Desulfovibrionaceae</taxon>
        <taxon>Desulfovibrio</taxon>
    </lineage>
</organism>
<comment type="similarity">
    <text evidence="3">Belongs to the FPG family.</text>
</comment>
<keyword evidence="12" id="KW-0862">Zinc</keyword>
<dbReference type="GO" id="GO:0003684">
    <property type="term" value="F:damaged DNA binding"/>
    <property type="evidence" value="ECO:0007669"/>
    <property type="project" value="InterPro"/>
</dbReference>
<dbReference type="Pfam" id="PF06831">
    <property type="entry name" value="H2TH"/>
    <property type="match status" value="1"/>
</dbReference>
<dbReference type="EC" id="3.2.2.23" evidence="5"/>
<dbReference type="CDD" id="cd08966">
    <property type="entry name" value="EcFpg-like_N"/>
    <property type="match status" value="1"/>
</dbReference>
<dbReference type="InterPro" id="IPR000214">
    <property type="entry name" value="Znf_DNA_glyclase/AP_lyase"/>
</dbReference>
<comment type="catalytic activity">
    <reaction evidence="19">
        <text>2'-deoxyribonucleotide-(2'-deoxyribose 5'-phosphate)-2'-deoxyribonucleotide-DNA = a 3'-end 2'-deoxyribonucleotide-(2,3-dehydro-2,3-deoxyribose 5'-phosphate)-DNA + a 5'-end 5'-phospho-2'-deoxyribonucleoside-DNA + H(+)</text>
        <dbReference type="Rhea" id="RHEA:66592"/>
        <dbReference type="Rhea" id="RHEA-COMP:13180"/>
        <dbReference type="Rhea" id="RHEA-COMP:16897"/>
        <dbReference type="Rhea" id="RHEA-COMP:17067"/>
        <dbReference type="ChEBI" id="CHEBI:15378"/>
        <dbReference type="ChEBI" id="CHEBI:136412"/>
        <dbReference type="ChEBI" id="CHEBI:157695"/>
        <dbReference type="ChEBI" id="CHEBI:167181"/>
        <dbReference type="EC" id="4.2.99.18"/>
    </reaction>
</comment>
<dbReference type="GO" id="GO:0006284">
    <property type="term" value="P:base-excision repair"/>
    <property type="evidence" value="ECO:0007669"/>
    <property type="project" value="InterPro"/>
</dbReference>
<gene>
    <name evidence="23" type="ORF">DesU5LDRAFT_1333</name>
</gene>
<dbReference type="Pfam" id="PF01149">
    <property type="entry name" value="Fapy_DNA_glyco"/>
    <property type="match status" value="1"/>
</dbReference>
<dbReference type="EC" id="4.2.99.18" evidence="6"/>
<evidence type="ECO:0000256" key="17">
    <source>
        <dbReference type="ARBA" id="ARBA00023295"/>
    </source>
</evidence>